<dbReference type="EMBL" id="CP011971">
    <property type="protein sequence ID" value="AMN47383.1"/>
    <property type="molecule type" value="Genomic_DNA"/>
</dbReference>
<dbReference type="OrthoDB" id="8684708at2"/>
<dbReference type="Gene3D" id="3.10.450.50">
    <property type="match status" value="1"/>
</dbReference>
<evidence type="ECO:0000259" key="1">
    <source>
        <dbReference type="Pfam" id="PF13577"/>
    </source>
</evidence>
<protein>
    <recommendedName>
        <fullName evidence="1">SnoaL-like domain-containing protein</fullName>
    </recommendedName>
</protein>
<dbReference type="AlphaFoldDB" id="A0A127FAE0"/>
<proteinExistence type="predicted"/>
<accession>A0A127FAE0</accession>
<feature type="domain" description="SnoaL-like" evidence="1">
    <location>
        <begin position="31"/>
        <end position="159"/>
    </location>
</feature>
<dbReference type="SUPFAM" id="SSF54427">
    <property type="entry name" value="NTF2-like"/>
    <property type="match status" value="1"/>
</dbReference>
<organism evidence="2 3">
    <name type="scientific">Steroidobacter denitrificans</name>
    <dbReference type="NCBI Taxonomy" id="465721"/>
    <lineage>
        <taxon>Bacteria</taxon>
        <taxon>Pseudomonadati</taxon>
        <taxon>Pseudomonadota</taxon>
        <taxon>Gammaproteobacteria</taxon>
        <taxon>Steroidobacterales</taxon>
        <taxon>Steroidobacteraceae</taxon>
        <taxon>Steroidobacter</taxon>
    </lineage>
</organism>
<dbReference type="InterPro" id="IPR032710">
    <property type="entry name" value="NTF2-like_dom_sf"/>
</dbReference>
<reference evidence="2 3" key="1">
    <citation type="submission" date="2015-06" db="EMBL/GenBank/DDBJ databases">
        <title>A Comprehensive Approach to Explore the Metabolic and Phylogenetic Diversity of Bacterial Steroid Degradation in the Environment: Testosterone as an Example.</title>
        <authorList>
            <person name="Yang F.-C."/>
            <person name="Chen Y.-L."/>
            <person name="Yu C.-P."/>
            <person name="Tang S.-L."/>
            <person name="Wang P.-H."/>
            <person name="Ismail W."/>
            <person name="Wang C.-H."/>
            <person name="Yang C.-Y."/>
            <person name="Chiang Y.-R."/>
        </authorList>
    </citation>
    <scope>NUCLEOTIDE SEQUENCE [LARGE SCALE GENOMIC DNA]</scope>
    <source>
        <strain evidence="2 3">DSM 18526</strain>
    </source>
</reference>
<sequence>MNSRYLWAITAVLCAVIGYAAAGVDRESVEERLRSEAEIGRLAVNYAWAVDEKKIDAMMALFAENAVYDLSAYGHASVAGRAAIRELFLQSVFRAEQCSFSSISNLRTDIQGTRASGADYFVHLGYNNPNHGANTRHYVEGRHYYDFVKEKGEWKISRMQGQPTFERIESFPPAAMKHCP</sequence>
<dbReference type="RefSeq" id="WP_066920780.1">
    <property type="nucleotide sequence ID" value="NZ_CP011971.1"/>
</dbReference>
<evidence type="ECO:0000313" key="2">
    <source>
        <dbReference type="EMBL" id="AMN47383.1"/>
    </source>
</evidence>
<dbReference type="Proteomes" id="UP000070250">
    <property type="component" value="Chromosome"/>
</dbReference>
<evidence type="ECO:0000313" key="3">
    <source>
        <dbReference type="Proteomes" id="UP000070250"/>
    </source>
</evidence>
<keyword evidence="3" id="KW-1185">Reference proteome</keyword>
<dbReference type="InterPro" id="IPR037401">
    <property type="entry name" value="SnoaL-like"/>
</dbReference>
<name>A0A127FAE0_STEDE</name>
<dbReference type="KEGG" id="sdf:ACG33_09790"/>
<gene>
    <name evidence="2" type="ORF">ACG33_09790</name>
</gene>
<dbReference type="Pfam" id="PF13577">
    <property type="entry name" value="SnoaL_4"/>
    <property type="match status" value="1"/>
</dbReference>